<evidence type="ECO:0000256" key="1">
    <source>
        <dbReference type="SAM" id="SignalP"/>
    </source>
</evidence>
<gene>
    <name evidence="3" type="ORF">CN97_16990</name>
</gene>
<keyword evidence="4" id="KW-1185">Reference proteome</keyword>
<organism evidence="3 4">
    <name type="scientific">Haematobacter massiliensis</name>
    <dbReference type="NCBI Taxonomy" id="195105"/>
    <lineage>
        <taxon>Bacteria</taxon>
        <taxon>Pseudomonadati</taxon>
        <taxon>Pseudomonadota</taxon>
        <taxon>Alphaproteobacteria</taxon>
        <taxon>Rhodobacterales</taxon>
        <taxon>Paracoccaceae</taxon>
        <taxon>Haematobacter</taxon>
    </lineage>
</organism>
<protein>
    <submittedName>
        <fullName evidence="3">GDSL family lipase</fullName>
    </submittedName>
</protein>
<reference evidence="3 4" key="1">
    <citation type="submission" date="2014-03" db="EMBL/GenBank/DDBJ databases">
        <title>Genome of Haematobacter massiliensis CCUG 47968.</title>
        <authorList>
            <person name="Wang D."/>
            <person name="Wang G."/>
        </authorList>
    </citation>
    <scope>NUCLEOTIDE SEQUENCE [LARGE SCALE GENOMIC DNA]</scope>
    <source>
        <strain evidence="3 4">CCUG 47968</strain>
    </source>
</reference>
<name>A0A086Y508_9RHOB</name>
<sequence length="214" mass="22063">MGKLAIVAALAIPLPAGAAERLEIVALGDSLTQGYGLPPGEGLVPQLQAWLDAKGAEVTVVNAGVSGDTTAGGLQRLDWSLTPGTDALIVALGGNDLLRGLPYEASQANLDRILSRAGERGLPVLLIGQTAPGNYGADYKAKFDAMWPALAEAHHTLLVTDFLGPLTAMDSDARVAAGVMQPDNLHPSAKGVTLVVEHIGPAVLDLAERTRAKP</sequence>
<feature type="signal peptide" evidence="1">
    <location>
        <begin position="1"/>
        <end position="18"/>
    </location>
</feature>
<dbReference type="InterPro" id="IPR051532">
    <property type="entry name" value="Ester_Hydrolysis_Enzymes"/>
</dbReference>
<accession>A0A086Y508</accession>
<dbReference type="AlphaFoldDB" id="A0A086Y508"/>
<feature type="chain" id="PRO_5001817462" evidence="1">
    <location>
        <begin position="19"/>
        <end position="214"/>
    </location>
</feature>
<evidence type="ECO:0000259" key="2">
    <source>
        <dbReference type="Pfam" id="PF13472"/>
    </source>
</evidence>
<dbReference type="Gene3D" id="3.40.50.1110">
    <property type="entry name" value="SGNH hydrolase"/>
    <property type="match status" value="1"/>
</dbReference>
<dbReference type="InterPro" id="IPR036514">
    <property type="entry name" value="SGNH_hydro_sf"/>
</dbReference>
<dbReference type="PANTHER" id="PTHR30383:SF24">
    <property type="entry name" value="THIOESTERASE 1_PROTEASE 1_LYSOPHOSPHOLIPASE L1"/>
    <property type="match status" value="1"/>
</dbReference>
<dbReference type="InterPro" id="IPR013830">
    <property type="entry name" value="SGNH_hydro"/>
</dbReference>
<dbReference type="EMBL" id="JGYG01000006">
    <property type="protein sequence ID" value="KFI29358.1"/>
    <property type="molecule type" value="Genomic_DNA"/>
</dbReference>
<evidence type="ECO:0000313" key="3">
    <source>
        <dbReference type="EMBL" id="KFI29358.1"/>
    </source>
</evidence>
<proteinExistence type="predicted"/>
<dbReference type="Pfam" id="PF13472">
    <property type="entry name" value="Lipase_GDSL_2"/>
    <property type="match status" value="1"/>
</dbReference>
<dbReference type="Proteomes" id="UP000028826">
    <property type="component" value="Unassembled WGS sequence"/>
</dbReference>
<dbReference type="SUPFAM" id="SSF52266">
    <property type="entry name" value="SGNH hydrolase"/>
    <property type="match status" value="1"/>
</dbReference>
<dbReference type="CDD" id="cd01822">
    <property type="entry name" value="Lysophospholipase_L1_like"/>
    <property type="match status" value="1"/>
</dbReference>
<dbReference type="eggNOG" id="COG2755">
    <property type="taxonomic scope" value="Bacteria"/>
</dbReference>
<evidence type="ECO:0000313" key="4">
    <source>
        <dbReference type="Proteomes" id="UP000028826"/>
    </source>
</evidence>
<comment type="caution">
    <text evidence="3">The sequence shown here is derived from an EMBL/GenBank/DDBJ whole genome shotgun (WGS) entry which is preliminary data.</text>
</comment>
<feature type="domain" description="SGNH hydrolase-type esterase" evidence="2">
    <location>
        <begin position="26"/>
        <end position="191"/>
    </location>
</feature>
<dbReference type="PANTHER" id="PTHR30383">
    <property type="entry name" value="THIOESTERASE 1/PROTEASE 1/LYSOPHOSPHOLIPASE L1"/>
    <property type="match status" value="1"/>
</dbReference>
<dbReference type="GO" id="GO:0004622">
    <property type="term" value="F:phosphatidylcholine lysophospholipase activity"/>
    <property type="evidence" value="ECO:0007669"/>
    <property type="project" value="TreeGrafter"/>
</dbReference>
<keyword evidence="1" id="KW-0732">Signal</keyword>
<dbReference type="STRING" id="195105.CN97_16990"/>